<reference evidence="1 2" key="1">
    <citation type="submission" date="2019-05" db="EMBL/GenBank/DDBJ databases">
        <authorList>
            <person name="Anderson T.C."/>
            <person name="Ballou V.G."/>
            <person name="Berkey V.K."/>
            <person name="Bonaccorso K.R."/>
            <person name="Busby L.B."/>
            <person name="Carey D.A."/>
            <person name="Cutaia C."/>
            <person name="Dalenburg J."/>
            <person name="Diaz-Ramirez E.N."/>
            <person name="Holmes K.J."/>
            <person name="Liner T.A."/>
            <person name="McGrew S.T."/>
            <person name="Meares D.P."/>
            <person name="Mordente R.E."/>
            <person name="Pietrzak P.A."/>
            <person name="Shirley O.A."/>
            <person name="Slimani Z."/>
            <person name="Smith A.M."/>
            <person name="Wallace S.D."/>
            <person name="Wright Y.S."/>
            <person name="Williams D.C."/>
            <person name="Garlena R.A."/>
            <person name="Russell D.A."/>
            <person name="Pope W.H."/>
            <person name="Jacobs-Sera D."/>
            <person name="Hatfull G.F."/>
        </authorList>
    </citation>
    <scope>NUCLEOTIDE SEQUENCE [LARGE SCALE GENOMIC DNA]</scope>
</reference>
<dbReference type="RefSeq" id="YP_009849487.1">
    <property type="nucleotide sequence ID" value="NC_048793.1"/>
</dbReference>
<gene>
    <name evidence="1" type="primary">53</name>
    <name evidence="1" type="ORF">SEA_KENOSHA_53</name>
</gene>
<dbReference type="GeneID" id="55619923"/>
<accession>A0A514CXP8</accession>
<organism evidence="1 2">
    <name type="scientific">Gordonia phage Kenosha</name>
    <dbReference type="NCBI Taxonomy" id="2588490"/>
    <lineage>
        <taxon>Viruses</taxon>
        <taxon>Duplodnaviria</taxon>
        <taxon>Heunggongvirae</taxon>
        <taxon>Uroviricota</taxon>
        <taxon>Caudoviricetes</taxon>
        <taxon>Deejayvirinae</taxon>
        <taxon>Kenoshavirus</taxon>
        <taxon>Kenoshavirus kenosha</taxon>
    </lineage>
</organism>
<proteinExistence type="predicted"/>
<dbReference type="KEGG" id="vg:55619923"/>
<dbReference type="EMBL" id="MN010761">
    <property type="protein sequence ID" value="QDH85284.1"/>
    <property type="molecule type" value="Genomic_DNA"/>
</dbReference>
<sequence>MESAQFNELVFDTLNKVQEILVAKGVEYVPGGEEQDRFHNFEISAAFNQQRTTESLWGFLTKHLVSLSDMVKVDSTDHTMEKWEEKIHDAIIYLILLKGIVTENDQKMEQLKSQAVNISTEKIDGDVHIHGGPSEQQMMARNSENLKAKYGPDSM</sequence>
<evidence type="ECO:0000313" key="2">
    <source>
        <dbReference type="Proteomes" id="UP000318324"/>
    </source>
</evidence>
<name>A0A514CXP8_9CAUD</name>
<keyword evidence="2" id="KW-1185">Reference proteome</keyword>
<dbReference type="Proteomes" id="UP000318324">
    <property type="component" value="Segment"/>
</dbReference>
<protein>
    <submittedName>
        <fullName evidence="1">Uncharacterized protein</fullName>
    </submittedName>
</protein>
<evidence type="ECO:0000313" key="1">
    <source>
        <dbReference type="EMBL" id="QDH85284.1"/>
    </source>
</evidence>